<dbReference type="CDD" id="cd00293">
    <property type="entry name" value="USP-like"/>
    <property type="match status" value="1"/>
</dbReference>
<evidence type="ECO:0000256" key="1">
    <source>
        <dbReference type="ARBA" id="ARBA00008791"/>
    </source>
</evidence>
<protein>
    <submittedName>
        <fullName evidence="3">Universal stress protein</fullName>
    </submittedName>
</protein>
<organism evidence="3 4">
    <name type="scientific">Maribacter cobaltidurans</name>
    <dbReference type="NCBI Taxonomy" id="1178778"/>
    <lineage>
        <taxon>Bacteria</taxon>
        <taxon>Pseudomonadati</taxon>
        <taxon>Bacteroidota</taxon>
        <taxon>Flavobacteriia</taxon>
        <taxon>Flavobacteriales</taxon>
        <taxon>Flavobacteriaceae</taxon>
        <taxon>Maribacter</taxon>
    </lineage>
</organism>
<reference evidence="3 4" key="1">
    <citation type="submission" date="2024-01" db="EMBL/GenBank/DDBJ databases">
        <title>Maribacter spp. originated from different algae showed divergent polysaccharides utilization ability.</title>
        <authorList>
            <person name="Wang H."/>
            <person name="Wu Y."/>
        </authorList>
    </citation>
    <scope>NUCLEOTIDE SEQUENCE [LARGE SCALE GENOMIC DNA]</scope>
    <source>
        <strain evidence="3 4">PR1</strain>
    </source>
</reference>
<gene>
    <name evidence="3" type="ORF">V1I91_09980</name>
</gene>
<keyword evidence="4" id="KW-1185">Reference proteome</keyword>
<feature type="domain" description="UspA" evidence="2">
    <location>
        <begin position="4"/>
        <end position="148"/>
    </location>
</feature>
<dbReference type="Proteomes" id="UP001356308">
    <property type="component" value="Unassembled WGS sequence"/>
</dbReference>
<comment type="similarity">
    <text evidence="1">Belongs to the universal stress protein A family.</text>
</comment>
<evidence type="ECO:0000259" key="2">
    <source>
        <dbReference type="Pfam" id="PF00582"/>
    </source>
</evidence>
<dbReference type="EMBL" id="JAZDDG010000004">
    <property type="protein sequence ID" value="MEE1976397.1"/>
    <property type="molecule type" value="Genomic_DNA"/>
</dbReference>
<dbReference type="Gene3D" id="3.40.50.12370">
    <property type="match status" value="1"/>
</dbReference>
<dbReference type="InterPro" id="IPR006016">
    <property type="entry name" value="UspA"/>
</dbReference>
<accession>A0ABU7ITV9</accession>
<evidence type="ECO:0000313" key="3">
    <source>
        <dbReference type="EMBL" id="MEE1976397.1"/>
    </source>
</evidence>
<dbReference type="PANTHER" id="PTHR46268:SF6">
    <property type="entry name" value="UNIVERSAL STRESS PROTEIN UP12"/>
    <property type="match status" value="1"/>
</dbReference>
<comment type="caution">
    <text evidence="3">The sequence shown here is derived from an EMBL/GenBank/DDBJ whole genome shotgun (WGS) entry which is preliminary data.</text>
</comment>
<name>A0ABU7ITV9_9FLAO</name>
<evidence type="ECO:0000313" key="4">
    <source>
        <dbReference type="Proteomes" id="UP001356308"/>
    </source>
</evidence>
<dbReference type="Pfam" id="PF00582">
    <property type="entry name" value="Usp"/>
    <property type="match status" value="1"/>
</dbReference>
<dbReference type="SUPFAM" id="SSF52402">
    <property type="entry name" value="Adenine nucleotide alpha hydrolases-like"/>
    <property type="match status" value="2"/>
</dbReference>
<proteinExistence type="inferred from homology"/>
<sequence>MEINKILVATDFSNEAYNALFYATQLWAEQECEFYILNVYDRFTPLQKKTKHELGEMSKIEKLEKESVVGLTKTFHKINLDVENDLHAFKILSKQGKLGQVVTQMVKNLKIGLVIMGNKGETGAKEIFMGSNTLKVISTLEQCPLLAIPKEVAYKPLKEIAFITDFKKGCTLKTLNPLLSILKVLNAQLKVFHIKEEEFLNATQESNKKLLEMSLMGVEHSFEPMYEFSSKAKVIDSFIKNREITLFSMVYTKKGFLERLLHEPVIMDLSMYTSNPFLVLPNRD</sequence>
<dbReference type="PANTHER" id="PTHR46268">
    <property type="entry name" value="STRESS RESPONSE PROTEIN NHAX"/>
    <property type="match status" value="1"/>
</dbReference>
<dbReference type="RefSeq" id="WP_272651096.1">
    <property type="nucleotide sequence ID" value="NZ_JAZDDG010000004.1"/>
</dbReference>